<comment type="cofactor">
    <cofactor evidence="1">
        <name>heme b</name>
        <dbReference type="ChEBI" id="CHEBI:60344"/>
    </cofactor>
</comment>
<keyword evidence="5" id="KW-0456">Lyase</keyword>
<gene>
    <name evidence="7" type="ordered locus">RER_59190</name>
</gene>
<dbReference type="KEGG" id="rer:RER_59190"/>
<keyword evidence="3" id="KW-0479">Metal-binding</keyword>
<organism evidence="7 8">
    <name type="scientific">Rhodococcus erythropolis (strain PR4 / NBRC 100887)</name>
    <dbReference type="NCBI Taxonomy" id="234621"/>
    <lineage>
        <taxon>Bacteria</taxon>
        <taxon>Bacillati</taxon>
        <taxon>Actinomycetota</taxon>
        <taxon>Actinomycetes</taxon>
        <taxon>Mycobacteriales</taxon>
        <taxon>Nocardiaceae</taxon>
        <taxon>Rhodococcus</taxon>
        <taxon>Rhodococcus erythropolis group</taxon>
    </lineage>
</organism>
<dbReference type="HOGENOM" id="CLU_065607_0_0_11"/>
<protein>
    <recommendedName>
        <fullName evidence="9">Phenylacetaldoxime dehydratase</fullName>
    </recommendedName>
</protein>
<dbReference type="InterPro" id="IPR025702">
    <property type="entry name" value="OXD"/>
</dbReference>
<evidence type="ECO:0000256" key="5">
    <source>
        <dbReference type="ARBA" id="ARBA00023239"/>
    </source>
</evidence>
<evidence type="ECO:0008006" key="9">
    <source>
        <dbReference type="Google" id="ProtNLM"/>
    </source>
</evidence>
<dbReference type="GO" id="GO:0016829">
    <property type="term" value="F:lyase activity"/>
    <property type="evidence" value="ECO:0007669"/>
    <property type="project" value="UniProtKB-KW"/>
</dbReference>
<name>C0ZVD3_RHOE4</name>
<reference evidence="7 8" key="2">
    <citation type="journal article" date="2006" name="Environ. Microbiol.">
        <title>Sequence analysis of three plasmids harboured in Rhodococcus erythropolis strain PR4.</title>
        <authorList>
            <person name="Sekine M."/>
            <person name="Tanikawa S."/>
            <person name="Omata S."/>
            <person name="Saito M."/>
            <person name="Fujisawa T."/>
            <person name="Tsukatani N."/>
            <person name="Tajima T."/>
            <person name="Sekigawa T."/>
            <person name="Kosugi H."/>
            <person name="Matsuo Y."/>
            <person name="Nishiko R."/>
            <person name="Imamura K."/>
            <person name="Ito M."/>
            <person name="Narita H."/>
            <person name="Tago S."/>
            <person name="Fujita N."/>
            <person name="Harayama S."/>
        </authorList>
    </citation>
    <scope>NUCLEOTIDE SEQUENCE [LARGE SCALE GENOMIC DNA]</scope>
    <source>
        <strain evidence="8">PR4 / NBRC 100887</strain>
    </source>
</reference>
<evidence type="ECO:0000256" key="3">
    <source>
        <dbReference type="ARBA" id="ARBA00022723"/>
    </source>
</evidence>
<proteinExistence type="inferred from homology"/>
<dbReference type="AlphaFoldDB" id="C0ZVD3"/>
<evidence type="ECO:0000313" key="8">
    <source>
        <dbReference type="Proteomes" id="UP000002204"/>
    </source>
</evidence>
<comment type="similarity">
    <text evidence="6">Belongs to the heme-containing dehydratase family.</text>
</comment>
<evidence type="ECO:0000313" key="7">
    <source>
        <dbReference type="EMBL" id="BAH36627.1"/>
    </source>
</evidence>
<evidence type="ECO:0000256" key="4">
    <source>
        <dbReference type="ARBA" id="ARBA00023004"/>
    </source>
</evidence>
<keyword evidence="4" id="KW-0408">Iron</keyword>
<evidence type="ECO:0000256" key="6">
    <source>
        <dbReference type="ARBA" id="ARBA00034312"/>
    </source>
</evidence>
<reference evidence="8" key="1">
    <citation type="submission" date="2005-03" db="EMBL/GenBank/DDBJ databases">
        <title>Comparison of the complete genome sequences of Rhodococcus erythropolis PR4 and Rhodococcus opacus B4.</title>
        <authorList>
            <person name="Takarada H."/>
            <person name="Sekine M."/>
            <person name="Hosoyama A."/>
            <person name="Yamada R."/>
            <person name="Fujisawa T."/>
            <person name="Omata S."/>
            <person name="Shimizu A."/>
            <person name="Tsukatani N."/>
            <person name="Tanikawa S."/>
            <person name="Fujita N."/>
            <person name="Harayama S."/>
        </authorList>
    </citation>
    <scope>NUCLEOTIDE SEQUENCE [LARGE SCALE GENOMIC DNA]</scope>
    <source>
        <strain evidence="8">PR4 / NBRC 100887</strain>
    </source>
</reference>
<evidence type="ECO:0000256" key="1">
    <source>
        <dbReference type="ARBA" id="ARBA00001970"/>
    </source>
</evidence>
<accession>C0ZVD3</accession>
<dbReference type="Proteomes" id="UP000002204">
    <property type="component" value="Chromosome"/>
</dbReference>
<dbReference type="eggNOG" id="COG5485">
    <property type="taxonomic scope" value="Bacteria"/>
</dbReference>
<dbReference type="EMBL" id="AP008957">
    <property type="protein sequence ID" value="BAH36627.1"/>
    <property type="molecule type" value="Genomic_DNA"/>
</dbReference>
<dbReference type="GO" id="GO:0046872">
    <property type="term" value="F:metal ion binding"/>
    <property type="evidence" value="ECO:0007669"/>
    <property type="project" value="UniProtKB-KW"/>
</dbReference>
<dbReference type="Pfam" id="PF13816">
    <property type="entry name" value="Dehydratase_hem"/>
    <property type="match status" value="1"/>
</dbReference>
<sequence length="370" mass="41502">MPSARHPIRPPTSQGALMESAISEHLQCPRTLTRRVPDTYSPPFPMWVGRADDTLHQVAMGYLGVQFRGEDQRSAALQSMRDIVAGFDLPDGPAHHDLTHHVDNQGYENLIVVGYWKDVSSQHRWSTSAPVASWWESEDRLSDGLGFFREIVAPRAEQFETLYAFQDDLPGVGAVMDGVSGEINEHGYWGSMRERFPISQTDWMQASGELRVVAGDPAAGGRVVVRGHDNIALIRSGQDWADAEADERSLYLDEILPTLQSGMDFLRDNGPAVGCYSNRFVRNIDIDGNFLDLSYNIGHWASLDQLERWSESHPTHLRIFTTFFRVAEGLSKLRLYHEVSVFDAADQLYEYINCHPGTGMLRDAVTTAAH</sequence>
<keyword evidence="2" id="KW-0349">Heme</keyword>
<evidence type="ECO:0000256" key="2">
    <source>
        <dbReference type="ARBA" id="ARBA00022617"/>
    </source>
</evidence>